<evidence type="ECO:0000256" key="1">
    <source>
        <dbReference type="ARBA" id="ARBA00022491"/>
    </source>
</evidence>
<dbReference type="PANTHER" id="PTHR30055:SF241">
    <property type="entry name" value="TRANSCRIPTIONAL REGULATORY PROTEIN"/>
    <property type="match status" value="1"/>
</dbReference>
<reference evidence="8 9" key="2">
    <citation type="journal article" date="2022" name="Arch. Microbiol.">
        <title>Rhodococcus pseudokoreensis sp. nov. isolated from the rhizosphere of young M26 apple rootstocks.</title>
        <authorList>
            <person name="Kampfer P."/>
            <person name="Glaeser S.P."/>
            <person name="Blom J."/>
            <person name="Wolf J."/>
            <person name="Benning S."/>
            <person name="Schloter M."/>
            <person name="Neumann-Schaal M."/>
        </authorList>
    </citation>
    <scope>NUCLEOTIDE SEQUENCE [LARGE SCALE GENOMIC DNA]</scope>
    <source>
        <strain evidence="8 9">R79</strain>
    </source>
</reference>
<dbReference type="SUPFAM" id="SSF48498">
    <property type="entry name" value="Tetracyclin repressor-like, C-terminal domain"/>
    <property type="match status" value="1"/>
</dbReference>
<keyword evidence="2" id="KW-0805">Transcription regulation</keyword>
<evidence type="ECO:0000313" key="8">
    <source>
        <dbReference type="EMBL" id="QSE93095.1"/>
    </source>
</evidence>
<keyword evidence="9" id="KW-1185">Reference proteome</keyword>
<evidence type="ECO:0000256" key="2">
    <source>
        <dbReference type="ARBA" id="ARBA00023015"/>
    </source>
</evidence>
<keyword evidence="4" id="KW-0804">Transcription</keyword>
<proteinExistence type="predicted"/>
<dbReference type="Proteomes" id="UP000662986">
    <property type="component" value="Chromosome"/>
</dbReference>
<dbReference type="InterPro" id="IPR050109">
    <property type="entry name" value="HTH-type_TetR-like_transc_reg"/>
</dbReference>
<feature type="domain" description="HTH tetR-type" evidence="7">
    <location>
        <begin position="24"/>
        <end position="84"/>
    </location>
</feature>
<dbReference type="RefSeq" id="WP_206009643.1">
    <property type="nucleotide sequence ID" value="NZ_CP070619.1"/>
</dbReference>
<dbReference type="PANTHER" id="PTHR30055">
    <property type="entry name" value="HTH-TYPE TRANSCRIPTIONAL REGULATOR RUTR"/>
    <property type="match status" value="1"/>
</dbReference>
<evidence type="ECO:0000313" key="9">
    <source>
        <dbReference type="Proteomes" id="UP000662986"/>
    </source>
</evidence>
<dbReference type="PROSITE" id="PS50977">
    <property type="entry name" value="HTH_TETR_2"/>
    <property type="match status" value="1"/>
</dbReference>
<dbReference type="InterPro" id="IPR001647">
    <property type="entry name" value="HTH_TetR"/>
</dbReference>
<protein>
    <submittedName>
        <fullName evidence="8">TetR/AcrR family transcriptional regulator</fullName>
    </submittedName>
</protein>
<organism evidence="8 9">
    <name type="scientific">Rhodococcus pseudokoreensis</name>
    <dbReference type="NCBI Taxonomy" id="2811421"/>
    <lineage>
        <taxon>Bacteria</taxon>
        <taxon>Bacillati</taxon>
        <taxon>Actinomycetota</taxon>
        <taxon>Actinomycetes</taxon>
        <taxon>Mycobacteriales</taxon>
        <taxon>Nocardiaceae</taxon>
        <taxon>Rhodococcus</taxon>
    </lineage>
</organism>
<dbReference type="Pfam" id="PF13977">
    <property type="entry name" value="TetR_C_6"/>
    <property type="match status" value="1"/>
</dbReference>
<dbReference type="PRINTS" id="PR00455">
    <property type="entry name" value="HTHTETR"/>
</dbReference>
<sequence length="239" mass="26393">MPTSPARSSEPATDTPRRVTKRRGQTRQRLLDAAVEVFAENGFGRSTVEQICERGGYTRGAFYSNFASLDEMFFAMWEQRSSAMLAHIRQAADSSSIDLSGLSPAEKLRSGTALVLDVVPVDDQWYRINAEFTAHALRNPSLKKALAAREHTILDTIVPILETALHRLGRRIDGDPRVLGRALVALHDGTSVQCLIEDENAAARELRVELFTRVVAAYTEPTPPTPTHTGKRGPRDRTG</sequence>
<keyword evidence="3 5" id="KW-0238">DNA-binding</keyword>
<dbReference type="InterPro" id="IPR039538">
    <property type="entry name" value="BetI_C"/>
</dbReference>
<dbReference type="InterPro" id="IPR009057">
    <property type="entry name" value="Homeodomain-like_sf"/>
</dbReference>
<dbReference type="SUPFAM" id="SSF46689">
    <property type="entry name" value="Homeodomain-like"/>
    <property type="match status" value="1"/>
</dbReference>
<evidence type="ECO:0000256" key="4">
    <source>
        <dbReference type="ARBA" id="ARBA00023163"/>
    </source>
</evidence>
<accession>A0A974W9G8</accession>
<reference evidence="8 9" key="1">
    <citation type="journal article" date="2021" name="Microbiol. Resour. Announc.">
        <title>Complete Genome Sequences of Two Rhodococcus sp. Strains with Large and Linear Chromosomes, Isolated from Apple Rhizosphere.</title>
        <authorList>
            <person name="Benning S."/>
            <person name="Brugnone N."/>
            <person name="Siani R."/>
            <person name="Kublik S."/>
            <person name="Schloter M."/>
            <person name="Rad V."/>
        </authorList>
    </citation>
    <scope>NUCLEOTIDE SEQUENCE [LARGE SCALE GENOMIC DNA]</scope>
    <source>
        <strain evidence="8 9">R79</strain>
    </source>
</reference>
<dbReference type="Pfam" id="PF00440">
    <property type="entry name" value="TetR_N"/>
    <property type="match status" value="1"/>
</dbReference>
<dbReference type="Gene3D" id="1.10.357.10">
    <property type="entry name" value="Tetracycline Repressor, domain 2"/>
    <property type="match status" value="1"/>
</dbReference>
<feature type="region of interest" description="Disordered" evidence="6">
    <location>
        <begin position="1"/>
        <end position="26"/>
    </location>
</feature>
<feature type="region of interest" description="Disordered" evidence="6">
    <location>
        <begin position="218"/>
        <end position="239"/>
    </location>
</feature>
<evidence type="ECO:0000256" key="5">
    <source>
        <dbReference type="PROSITE-ProRule" id="PRU00335"/>
    </source>
</evidence>
<feature type="DNA-binding region" description="H-T-H motif" evidence="5">
    <location>
        <begin position="47"/>
        <end position="66"/>
    </location>
</feature>
<keyword evidence="1" id="KW-0678">Repressor</keyword>
<evidence type="ECO:0000256" key="6">
    <source>
        <dbReference type="SAM" id="MobiDB-lite"/>
    </source>
</evidence>
<dbReference type="InterPro" id="IPR036271">
    <property type="entry name" value="Tet_transcr_reg_TetR-rel_C_sf"/>
</dbReference>
<dbReference type="EMBL" id="CP070619">
    <property type="protein sequence ID" value="QSE93095.1"/>
    <property type="molecule type" value="Genomic_DNA"/>
</dbReference>
<evidence type="ECO:0000259" key="7">
    <source>
        <dbReference type="PROSITE" id="PS50977"/>
    </source>
</evidence>
<name>A0A974W9G8_9NOCA</name>
<evidence type="ECO:0000256" key="3">
    <source>
        <dbReference type="ARBA" id="ARBA00023125"/>
    </source>
</evidence>
<gene>
    <name evidence="8" type="ORF">JWS13_33165</name>
</gene>
<feature type="compositionally biased region" description="Polar residues" evidence="6">
    <location>
        <begin position="1"/>
        <end position="12"/>
    </location>
</feature>